<organism evidence="1 2">
    <name type="scientific">Aureimonas jatrophae</name>
    <dbReference type="NCBI Taxonomy" id="1166073"/>
    <lineage>
        <taxon>Bacteria</taxon>
        <taxon>Pseudomonadati</taxon>
        <taxon>Pseudomonadota</taxon>
        <taxon>Alphaproteobacteria</taxon>
        <taxon>Hyphomicrobiales</taxon>
        <taxon>Aurantimonadaceae</taxon>
        <taxon>Aureimonas</taxon>
    </lineage>
</organism>
<proteinExistence type="predicted"/>
<dbReference type="Proteomes" id="UP000198793">
    <property type="component" value="Unassembled WGS sequence"/>
</dbReference>
<accession>A0A1H0FS08</accession>
<sequence>MSSITARIARAEAIIGRVPARLIVVRAYAEATTSDDAVDELLEANGLPPRQSDDMLLMLRRITAPPGQETAPCPLTLVSVSGRN</sequence>
<dbReference type="RefSeq" id="WP_090671274.1">
    <property type="nucleotide sequence ID" value="NZ_FNIT01000002.1"/>
</dbReference>
<evidence type="ECO:0000313" key="1">
    <source>
        <dbReference type="EMBL" id="SDN97427.1"/>
    </source>
</evidence>
<name>A0A1H0FS08_9HYPH</name>
<reference evidence="1 2" key="1">
    <citation type="submission" date="2016-10" db="EMBL/GenBank/DDBJ databases">
        <authorList>
            <person name="de Groot N.N."/>
        </authorList>
    </citation>
    <scope>NUCLEOTIDE SEQUENCE [LARGE SCALE GENOMIC DNA]</scope>
    <source>
        <strain evidence="2">L7-484,KACC 16230,DSM 25025</strain>
    </source>
</reference>
<evidence type="ECO:0000313" key="2">
    <source>
        <dbReference type="Proteomes" id="UP000198793"/>
    </source>
</evidence>
<dbReference type="STRING" id="1166073.SAMN05192530_102647"/>
<gene>
    <name evidence="1" type="ORF">SAMN05192530_102647</name>
</gene>
<dbReference type="AlphaFoldDB" id="A0A1H0FS08"/>
<dbReference type="EMBL" id="FNIT01000002">
    <property type="protein sequence ID" value="SDN97427.1"/>
    <property type="molecule type" value="Genomic_DNA"/>
</dbReference>
<keyword evidence="2" id="KW-1185">Reference proteome</keyword>
<protein>
    <submittedName>
        <fullName evidence="1">Uncharacterized protein</fullName>
    </submittedName>
</protein>